<dbReference type="Proteomes" id="UP000270094">
    <property type="component" value="Unassembled WGS sequence"/>
</dbReference>
<feature type="region of interest" description="Disordered" evidence="1">
    <location>
        <begin position="75"/>
        <end position="122"/>
    </location>
</feature>
<feature type="compositionally biased region" description="Basic and acidic residues" evidence="1">
    <location>
        <begin position="79"/>
        <end position="101"/>
    </location>
</feature>
<name>A0A3P7I6U9_STRVU</name>
<proteinExistence type="predicted"/>
<dbReference type="EMBL" id="UYYB01009245">
    <property type="protein sequence ID" value="VDM68570.1"/>
    <property type="molecule type" value="Genomic_DNA"/>
</dbReference>
<feature type="compositionally biased region" description="Basic and acidic residues" evidence="1">
    <location>
        <begin position="109"/>
        <end position="122"/>
    </location>
</feature>
<evidence type="ECO:0000313" key="3">
    <source>
        <dbReference type="Proteomes" id="UP000270094"/>
    </source>
</evidence>
<accession>A0A3P7I6U9</accession>
<dbReference type="OrthoDB" id="5835668at2759"/>
<dbReference type="AlphaFoldDB" id="A0A3P7I6U9"/>
<evidence type="ECO:0000313" key="2">
    <source>
        <dbReference type="EMBL" id="VDM68570.1"/>
    </source>
</evidence>
<reference evidence="2 3" key="1">
    <citation type="submission" date="2018-11" db="EMBL/GenBank/DDBJ databases">
        <authorList>
            <consortium name="Pathogen Informatics"/>
        </authorList>
    </citation>
    <scope>NUCLEOTIDE SEQUENCE [LARGE SCALE GENOMIC DNA]</scope>
</reference>
<sequence length="154" mass="18041">MRLVEYPQNGRVLRRWTYERCGDGSRMTSDVFSQGLVRFPLVKSCYRPGPLSPVAHNIKQERIFKREKKLVEEEAAEEFQDRNKVRGKGAKNEAESKEPRKAYAQLSTAERRRLSKEPTDLHINEGAALKEMSKLYRDLLERFENLKQKQESQV</sequence>
<keyword evidence="3" id="KW-1185">Reference proteome</keyword>
<organism evidence="2 3">
    <name type="scientific">Strongylus vulgaris</name>
    <name type="common">Blood worm</name>
    <dbReference type="NCBI Taxonomy" id="40348"/>
    <lineage>
        <taxon>Eukaryota</taxon>
        <taxon>Metazoa</taxon>
        <taxon>Ecdysozoa</taxon>
        <taxon>Nematoda</taxon>
        <taxon>Chromadorea</taxon>
        <taxon>Rhabditida</taxon>
        <taxon>Rhabditina</taxon>
        <taxon>Rhabditomorpha</taxon>
        <taxon>Strongyloidea</taxon>
        <taxon>Strongylidae</taxon>
        <taxon>Strongylus</taxon>
    </lineage>
</organism>
<evidence type="ECO:0000256" key="1">
    <source>
        <dbReference type="SAM" id="MobiDB-lite"/>
    </source>
</evidence>
<protein>
    <submittedName>
        <fullName evidence="2">Uncharacterized protein</fullName>
    </submittedName>
</protein>
<gene>
    <name evidence="2" type="ORF">SVUK_LOCUS3568</name>
</gene>